<protein>
    <submittedName>
        <fullName evidence="2">Glycine zipper family protein</fullName>
    </submittedName>
</protein>
<comment type="caution">
    <text evidence="2">The sequence shown here is derived from an EMBL/GenBank/DDBJ whole genome shotgun (WGS) entry which is preliminary data.</text>
</comment>
<dbReference type="EMBL" id="QGLE01000001">
    <property type="protein sequence ID" value="PWR25661.1"/>
    <property type="molecule type" value="Genomic_DNA"/>
</dbReference>
<dbReference type="RefSeq" id="WP_109901864.1">
    <property type="nucleotide sequence ID" value="NZ_QGLE01000001.1"/>
</dbReference>
<sequence length="126" mass="12561">MNKTVAVLAAALALSACASGYRPVVDPSMSKAPPGYYEHDLAYCQNLADQVPTGNEAASNALGGAALGAIAGGVIGSFSGDFGKGLAAGAGIGAATGAARGTVNAEQEKRRVIDNCMRNRGYSVLN</sequence>
<evidence type="ECO:0000313" key="3">
    <source>
        <dbReference type="Proteomes" id="UP000245461"/>
    </source>
</evidence>
<feature type="signal peptide" evidence="1">
    <location>
        <begin position="1"/>
        <end position="18"/>
    </location>
</feature>
<keyword evidence="1" id="KW-0732">Signal</keyword>
<dbReference type="Proteomes" id="UP000245461">
    <property type="component" value="Unassembled WGS sequence"/>
</dbReference>
<feature type="chain" id="PRO_5016403962" evidence="1">
    <location>
        <begin position="19"/>
        <end position="126"/>
    </location>
</feature>
<keyword evidence="3" id="KW-1185">Reference proteome</keyword>
<reference evidence="2 3" key="1">
    <citation type="submission" date="2018-05" db="EMBL/GenBank/DDBJ databases">
        <title>Zavarzinia sp. HR-AS.</title>
        <authorList>
            <person name="Lee Y."/>
            <person name="Jeon C.O."/>
        </authorList>
    </citation>
    <scope>NUCLEOTIDE SEQUENCE [LARGE SCALE GENOMIC DNA]</scope>
    <source>
        <strain evidence="2 3">HR-AS</strain>
    </source>
</reference>
<dbReference type="OrthoDB" id="7282077at2"/>
<evidence type="ECO:0000256" key="1">
    <source>
        <dbReference type="SAM" id="SignalP"/>
    </source>
</evidence>
<evidence type="ECO:0000313" key="2">
    <source>
        <dbReference type="EMBL" id="PWR25661.1"/>
    </source>
</evidence>
<accession>A0A317EFZ0</accession>
<name>A0A317EFZ0_9PROT</name>
<dbReference type="PROSITE" id="PS51257">
    <property type="entry name" value="PROKAR_LIPOPROTEIN"/>
    <property type="match status" value="1"/>
</dbReference>
<gene>
    <name evidence="2" type="ORF">DKG74_01475</name>
</gene>
<proteinExistence type="predicted"/>
<dbReference type="AlphaFoldDB" id="A0A317EFZ0"/>
<organism evidence="2 3">
    <name type="scientific">Zavarzinia aquatilis</name>
    <dbReference type="NCBI Taxonomy" id="2211142"/>
    <lineage>
        <taxon>Bacteria</taxon>
        <taxon>Pseudomonadati</taxon>
        <taxon>Pseudomonadota</taxon>
        <taxon>Alphaproteobacteria</taxon>
        <taxon>Rhodospirillales</taxon>
        <taxon>Zavarziniaceae</taxon>
        <taxon>Zavarzinia</taxon>
    </lineage>
</organism>